<organism evidence="2 3">
    <name type="scientific">Ficus carica</name>
    <name type="common">Common fig</name>
    <dbReference type="NCBI Taxonomy" id="3494"/>
    <lineage>
        <taxon>Eukaryota</taxon>
        <taxon>Viridiplantae</taxon>
        <taxon>Streptophyta</taxon>
        <taxon>Embryophyta</taxon>
        <taxon>Tracheophyta</taxon>
        <taxon>Spermatophyta</taxon>
        <taxon>Magnoliopsida</taxon>
        <taxon>eudicotyledons</taxon>
        <taxon>Gunneridae</taxon>
        <taxon>Pentapetalae</taxon>
        <taxon>rosids</taxon>
        <taxon>fabids</taxon>
        <taxon>Rosales</taxon>
        <taxon>Moraceae</taxon>
        <taxon>Ficeae</taxon>
        <taxon>Ficus</taxon>
    </lineage>
</organism>
<sequence length="54" mass="5704">MTEKIFSGPAYFPVRTTRFGPASTMLAETGQAGPDNPVRSGPASTCARRFSDPA</sequence>
<proteinExistence type="predicted"/>
<reference evidence="2" key="1">
    <citation type="submission" date="2023-07" db="EMBL/GenBank/DDBJ databases">
        <title>draft genome sequence of fig (Ficus carica).</title>
        <authorList>
            <person name="Takahashi T."/>
            <person name="Nishimura K."/>
        </authorList>
    </citation>
    <scope>NUCLEOTIDE SEQUENCE</scope>
</reference>
<evidence type="ECO:0000313" key="3">
    <source>
        <dbReference type="Proteomes" id="UP001187192"/>
    </source>
</evidence>
<feature type="region of interest" description="Disordered" evidence="1">
    <location>
        <begin position="26"/>
        <end position="54"/>
    </location>
</feature>
<accession>A0AA87Z4V8</accession>
<gene>
    <name evidence="2" type="ORF">TIFTF001_045525</name>
</gene>
<dbReference type="AlphaFoldDB" id="A0AA87Z4V8"/>
<evidence type="ECO:0000256" key="1">
    <source>
        <dbReference type="SAM" id="MobiDB-lite"/>
    </source>
</evidence>
<comment type="caution">
    <text evidence="2">The sequence shown here is derived from an EMBL/GenBank/DDBJ whole genome shotgun (WGS) entry which is preliminary data.</text>
</comment>
<evidence type="ECO:0000313" key="2">
    <source>
        <dbReference type="EMBL" id="GMN21631.1"/>
    </source>
</evidence>
<keyword evidence="3" id="KW-1185">Reference proteome</keyword>
<protein>
    <submittedName>
        <fullName evidence="2">Uncharacterized protein</fullName>
    </submittedName>
</protein>
<name>A0AA87Z4V8_FICCA</name>
<dbReference type="EMBL" id="BTGU01004032">
    <property type="protein sequence ID" value="GMN21631.1"/>
    <property type="molecule type" value="Genomic_DNA"/>
</dbReference>
<dbReference type="Proteomes" id="UP001187192">
    <property type="component" value="Unassembled WGS sequence"/>
</dbReference>